<gene>
    <name evidence="2" type="ORF">G2W53_037295</name>
</gene>
<reference evidence="2" key="1">
    <citation type="submission" date="2020-09" db="EMBL/GenBank/DDBJ databases">
        <title>Genome-Enabled Discovery of Anthraquinone Biosynthesis in Senna tora.</title>
        <authorList>
            <person name="Kang S.-H."/>
            <person name="Pandey R.P."/>
            <person name="Lee C.-M."/>
            <person name="Sim J.-S."/>
            <person name="Jeong J.-T."/>
            <person name="Choi B.-S."/>
            <person name="Jung M."/>
            <person name="Ginzburg D."/>
            <person name="Zhao K."/>
            <person name="Won S.Y."/>
            <person name="Oh T.-J."/>
            <person name="Yu Y."/>
            <person name="Kim N.-H."/>
            <person name="Lee O.R."/>
            <person name="Lee T.-H."/>
            <person name="Bashyal P."/>
            <person name="Kim T.-S."/>
            <person name="Lee W.-H."/>
            <person name="Kawkins C."/>
            <person name="Kim C.-K."/>
            <person name="Kim J.S."/>
            <person name="Ahn B.O."/>
            <person name="Rhee S.Y."/>
            <person name="Sohng J.K."/>
        </authorList>
    </citation>
    <scope>NUCLEOTIDE SEQUENCE</scope>
    <source>
        <tissue evidence="2">Leaf</tissue>
    </source>
</reference>
<evidence type="ECO:0000256" key="1">
    <source>
        <dbReference type="SAM" id="MobiDB-lite"/>
    </source>
</evidence>
<name>A0A834SVR5_9FABA</name>
<dbReference type="Proteomes" id="UP000634136">
    <property type="component" value="Unassembled WGS sequence"/>
</dbReference>
<proteinExistence type="predicted"/>
<sequence>MLQDVALQLDEEGAVTINELVEIPLPAYARPKFPRGVQAAIRTTVQTAFGRRILDARKDIHRMLSDVSPSTEELQGIRKVQLGINCTVFQKLAPPRPPPRDPQADIYQPLSSLAASVTGGRGSLQQRGLRPHLTRADSRTAARPLALRNMSMRNRNEQTWYGTYRPQADAGDPTPYAQGSFEYMQQQGGRGMEQDQFDTLSFNVHSEDISANPFETPHIPSPPSPSRSPYFCEGGPSNAFQRLCTPRELFGTSFSVKAHCLGPYTVTLWCINSRL</sequence>
<dbReference type="EMBL" id="JAAIUW010000011">
    <property type="protein sequence ID" value="KAF7810552.1"/>
    <property type="molecule type" value="Genomic_DNA"/>
</dbReference>
<evidence type="ECO:0000313" key="2">
    <source>
        <dbReference type="EMBL" id="KAF7810552.1"/>
    </source>
</evidence>
<evidence type="ECO:0000313" key="3">
    <source>
        <dbReference type="Proteomes" id="UP000634136"/>
    </source>
</evidence>
<dbReference type="AlphaFoldDB" id="A0A834SVR5"/>
<keyword evidence="3" id="KW-1185">Reference proteome</keyword>
<accession>A0A834SVR5</accession>
<protein>
    <submittedName>
        <fullName evidence="2">Serine/threonine-protein phosphatase 7 long form-like protein</fullName>
    </submittedName>
</protein>
<organism evidence="2 3">
    <name type="scientific">Senna tora</name>
    <dbReference type="NCBI Taxonomy" id="362788"/>
    <lineage>
        <taxon>Eukaryota</taxon>
        <taxon>Viridiplantae</taxon>
        <taxon>Streptophyta</taxon>
        <taxon>Embryophyta</taxon>
        <taxon>Tracheophyta</taxon>
        <taxon>Spermatophyta</taxon>
        <taxon>Magnoliopsida</taxon>
        <taxon>eudicotyledons</taxon>
        <taxon>Gunneridae</taxon>
        <taxon>Pentapetalae</taxon>
        <taxon>rosids</taxon>
        <taxon>fabids</taxon>
        <taxon>Fabales</taxon>
        <taxon>Fabaceae</taxon>
        <taxon>Caesalpinioideae</taxon>
        <taxon>Cassia clade</taxon>
        <taxon>Senna</taxon>
    </lineage>
</organism>
<feature type="region of interest" description="Disordered" evidence="1">
    <location>
        <begin position="119"/>
        <end position="138"/>
    </location>
</feature>
<comment type="caution">
    <text evidence="2">The sequence shown here is derived from an EMBL/GenBank/DDBJ whole genome shotgun (WGS) entry which is preliminary data.</text>
</comment>